<dbReference type="STRING" id="930992.A0A0D0AV78"/>
<feature type="non-terminal residue" evidence="1">
    <location>
        <position position="154"/>
    </location>
</feature>
<evidence type="ECO:0000313" key="2">
    <source>
        <dbReference type="Proteomes" id="UP000054485"/>
    </source>
</evidence>
<protein>
    <submittedName>
        <fullName evidence="1">Uncharacterized protein</fullName>
    </submittedName>
</protein>
<feature type="non-terminal residue" evidence="1">
    <location>
        <position position="1"/>
    </location>
</feature>
<dbReference type="Proteomes" id="UP000054485">
    <property type="component" value="Unassembled WGS sequence"/>
</dbReference>
<dbReference type="EMBL" id="KN835588">
    <property type="protein sequence ID" value="KIK35798.1"/>
    <property type="molecule type" value="Genomic_DNA"/>
</dbReference>
<dbReference type="AlphaFoldDB" id="A0A0D0AV78"/>
<proteinExistence type="predicted"/>
<dbReference type="HOGENOM" id="CLU_013084_5_0_1"/>
<reference evidence="1 2" key="1">
    <citation type="submission" date="2014-04" db="EMBL/GenBank/DDBJ databases">
        <authorList>
            <consortium name="DOE Joint Genome Institute"/>
            <person name="Kuo A."/>
            <person name="Ruytinx J."/>
            <person name="Rineau F."/>
            <person name="Colpaert J."/>
            <person name="Kohler A."/>
            <person name="Nagy L.G."/>
            <person name="Floudas D."/>
            <person name="Copeland A."/>
            <person name="Barry K.W."/>
            <person name="Cichocki N."/>
            <person name="Veneault-Fourrey C."/>
            <person name="LaButti K."/>
            <person name="Lindquist E.A."/>
            <person name="Lipzen A."/>
            <person name="Lundell T."/>
            <person name="Morin E."/>
            <person name="Murat C."/>
            <person name="Sun H."/>
            <person name="Tunlid A."/>
            <person name="Henrissat B."/>
            <person name="Grigoriev I.V."/>
            <person name="Hibbett D.S."/>
            <person name="Martin F."/>
            <person name="Nordberg H.P."/>
            <person name="Cantor M.N."/>
            <person name="Hua S.X."/>
        </authorList>
    </citation>
    <scope>NUCLEOTIDE SEQUENCE [LARGE SCALE GENOMIC DNA]</scope>
    <source>
        <strain evidence="1 2">UH-Slu-Lm8-n1</strain>
    </source>
</reference>
<gene>
    <name evidence="1" type="ORF">CY34DRAFT_41444</name>
</gene>
<keyword evidence="2" id="KW-1185">Reference proteome</keyword>
<reference evidence="2" key="2">
    <citation type="submission" date="2015-01" db="EMBL/GenBank/DDBJ databases">
        <title>Evolutionary Origins and Diversification of the Mycorrhizal Mutualists.</title>
        <authorList>
            <consortium name="DOE Joint Genome Institute"/>
            <consortium name="Mycorrhizal Genomics Consortium"/>
            <person name="Kohler A."/>
            <person name="Kuo A."/>
            <person name="Nagy L.G."/>
            <person name="Floudas D."/>
            <person name="Copeland A."/>
            <person name="Barry K.W."/>
            <person name="Cichocki N."/>
            <person name="Veneault-Fourrey C."/>
            <person name="LaButti K."/>
            <person name="Lindquist E.A."/>
            <person name="Lipzen A."/>
            <person name="Lundell T."/>
            <person name="Morin E."/>
            <person name="Murat C."/>
            <person name="Riley R."/>
            <person name="Ohm R."/>
            <person name="Sun H."/>
            <person name="Tunlid A."/>
            <person name="Henrissat B."/>
            <person name="Grigoriev I.V."/>
            <person name="Hibbett D.S."/>
            <person name="Martin F."/>
        </authorList>
    </citation>
    <scope>NUCLEOTIDE SEQUENCE [LARGE SCALE GENOMIC DNA]</scope>
    <source>
        <strain evidence="2">UH-Slu-Lm8-n1</strain>
    </source>
</reference>
<name>A0A0D0AV78_9AGAM</name>
<dbReference type="OrthoDB" id="2676448at2759"/>
<dbReference type="InParanoid" id="A0A0D0AV78"/>
<accession>A0A0D0AV78</accession>
<organism evidence="1 2">
    <name type="scientific">Suillus luteus UH-Slu-Lm8-n1</name>
    <dbReference type="NCBI Taxonomy" id="930992"/>
    <lineage>
        <taxon>Eukaryota</taxon>
        <taxon>Fungi</taxon>
        <taxon>Dikarya</taxon>
        <taxon>Basidiomycota</taxon>
        <taxon>Agaricomycotina</taxon>
        <taxon>Agaricomycetes</taxon>
        <taxon>Agaricomycetidae</taxon>
        <taxon>Boletales</taxon>
        <taxon>Suillineae</taxon>
        <taxon>Suillaceae</taxon>
        <taxon>Suillus</taxon>
    </lineage>
</organism>
<evidence type="ECO:0000313" key="1">
    <source>
        <dbReference type="EMBL" id="KIK35798.1"/>
    </source>
</evidence>
<sequence>QQIGKALQRCSDAIWNAINKYNVQATALNPPRPLLSWRDIAEYSFIGEFDVLRYSRTDTCELDWTKPTHRQALVKFFKLRRAHEEVECLNIEVRRLRTAIHDETAQMSTTISKLLHSNPPLGRELEKCWTLRSAVNSVHLFRLDEIESQSSFSG</sequence>